<sequence length="91" mass="9866">MSVPPPKPKRSFRNFFKKLTEPKNQAQKANKQSSTGVSGASTNPPGTHQYEPPASYGQYLAAGGVHAPTNLRDPNPSDGYVYYAEPENLST</sequence>
<keyword evidence="3" id="KW-1185">Reference proteome</keyword>
<feature type="compositionally biased region" description="Polar residues" evidence="1">
    <location>
        <begin position="22"/>
        <end position="46"/>
    </location>
</feature>
<proteinExistence type="predicted"/>
<evidence type="ECO:0000313" key="2">
    <source>
        <dbReference type="EMBL" id="CCX06240.1"/>
    </source>
</evidence>
<evidence type="ECO:0000313" key="3">
    <source>
        <dbReference type="Proteomes" id="UP000018144"/>
    </source>
</evidence>
<dbReference type="Proteomes" id="UP000018144">
    <property type="component" value="Unassembled WGS sequence"/>
</dbReference>
<organism evidence="2 3">
    <name type="scientific">Pyronema omphalodes (strain CBS 100304)</name>
    <name type="common">Pyronema confluens</name>
    <dbReference type="NCBI Taxonomy" id="1076935"/>
    <lineage>
        <taxon>Eukaryota</taxon>
        <taxon>Fungi</taxon>
        <taxon>Dikarya</taxon>
        <taxon>Ascomycota</taxon>
        <taxon>Pezizomycotina</taxon>
        <taxon>Pezizomycetes</taxon>
        <taxon>Pezizales</taxon>
        <taxon>Pyronemataceae</taxon>
        <taxon>Pyronema</taxon>
    </lineage>
</organism>
<accession>U4KXL1</accession>
<dbReference type="EMBL" id="HF935283">
    <property type="protein sequence ID" value="CCX06240.1"/>
    <property type="molecule type" value="Genomic_DNA"/>
</dbReference>
<evidence type="ECO:0000256" key="1">
    <source>
        <dbReference type="SAM" id="MobiDB-lite"/>
    </source>
</evidence>
<reference evidence="2 3" key="1">
    <citation type="journal article" date="2013" name="PLoS Genet.">
        <title>The genome and development-dependent transcriptomes of Pyronema confluens: a window into fungal evolution.</title>
        <authorList>
            <person name="Traeger S."/>
            <person name="Altegoer F."/>
            <person name="Freitag M."/>
            <person name="Gabaldon T."/>
            <person name="Kempken F."/>
            <person name="Kumar A."/>
            <person name="Marcet-Houben M."/>
            <person name="Poggeler S."/>
            <person name="Stajich J.E."/>
            <person name="Nowrousian M."/>
        </authorList>
    </citation>
    <scope>NUCLEOTIDE SEQUENCE [LARGE SCALE GENOMIC DNA]</scope>
    <source>
        <strain evidence="3">CBS 100304</strain>
        <tissue evidence="2">Vegetative mycelium</tissue>
    </source>
</reference>
<gene>
    <name evidence="2" type="ORF">PCON_05827</name>
</gene>
<dbReference type="AlphaFoldDB" id="U4KXL1"/>
<feature type="region of interest" description="Disordered" evidence="1">
    <location>
        <begin position="19"/>
        <end position="91"/>
    </location>
</feature>
<protein>
    <submittedName>
        <fullName evidence="2">Uncharacterized protein</fullName>
    </submittedName>
</protein>
<name>U4KXL1_PYROM</name>